<dbReference type="PANTHER" id="PTHR43065:SF34">
    <property type="entry name" value="SPORULATION KINASE A"/>
    <property type="match status" value="1"/>
</dbReference>
<dbReference type="SUPFAM" id="SSF55874">
    <property type="entry name" value="ATPase domain of HSP90 chaperone/DNA topoisomerase II/histidine kinase"/>
    <property type="match status" value="1"/>
</dbReference>
<dbReference type="Pfam" id="PF00512">
    <property type="entry name" value="HisKA"/>
    <property type="match status" value="1"/>
</dbReference>
<evidence type="ECO:0000256" key="8">
    <source>
        <dbReference type="ARBA" id="ARBA00023012"/>
    </source>
</evidence>
<evidence type="ECO:0000259" key="11">
    <source>
        <dbReference type="PROSITE" id="PS50112"/>
    </source>
</evidence>
<evidence type="ECO:0000256" key="2">
    <source>
        <dbReference type="ARBA" id="ARBA00012438"/>
    </source>
</evidence>
<dbReference type="PROSITE" id="PS50109">
    <property type="entry name" value="HIS_KIN"/>
    <property type="match status" value="1"/>
</dbReference>
<organism evidence="12 13">
    <name type="scientific">Perspicuibacillus lycopersici</name>
    <dbReference type="NCBI Taxonomy" id="1325689"/>
    <lineage>
        <taxon>Bacteria</taxon>
        <taxon>Bacillati</taxon>
        <taxon>Bacillota</taxon>
        <taxon>Bacilli</taxon>
        <taxon>Bacillales</taxon>
        <taxon>Bacillaceae</taxon>
        <taxon>Perspicuibacillus</taxon>
    </lineage>
</organism>
<dbReference type="CDD" id="cd00130">
    <property type="entry name" value="PAS"/>
    <property type="match status" value="2"/>
</dbReference>
<dbReference type="Pfam" id="PF13188">
    <property type="entry name" value="PAS_8"/>
    <property type="match status" value="1"/>
</dbReference>
<dbReference type="GO" id="GO:0005524">
    <property type="term" value="F:ATP binding"/>
    <property type="evidence" value="ECO:0007669"/>
    <property type="project" value="UniProtKB-KW"/>
</dbReference>
<keyword evidence="9" id="KW-0175">Coiled coil</keyword>
<dbReference type="Pfam" id="PF02518">
    <property type="entry name" value="HATPase_c"/>
    <property type="match status" value="1"/>
</dbReference>
<evidence type="ECO:0000256" key="3">
    <source>
        <dbReference type="ARBA" id="ARBA00022553"/>
    </source>
</evidence>
<dbReference type="InterPro" id="IPR003594">
    <property type="entry name" value="HATPase_dom"/>
</dbReference>
<name>A0AAE3LLU9_9BACI</name>
<dbReference type="PANTHER" id="PTHR43065">
    <property type="entry name" value="SENSOR HISTIDINE KINASE"/>
    <property type="match status" value="1"/>
</dbReference>
<evidence type="ECO:0000256" key="6">
    <source>
        <dbReference type="ARBA" id="ARBA00022777"/>
    </source>
</evidence>
<evidence type="ECO:0000256" key="4">
    <source>
        <dbReference type="ARBA" id="ARBA00022679"/>
    </source>
</evidence>
<dbReference type="RefSeq" id="WP_263071941.1">
    <property type="nucleotide sequence ID" value="NZ_JAOUSF010000001.1"/>
</dbReference>
<dbReference type="SMART" id="SM00388">
    <property type="entry name" value="HisKA"/>
    <property type="match status" value="1"/>
</dbReference>
<dbReference type="SMART" id="SM00091">
    <property type="entry name" value="PAS"/>
    <property type="match status" value="2"/>
</dbReference>
<dbReference type="InterPro" id="IPR005467">
    <property type="entry name" value="His_kinase_dom"/>
</dbReference>
<dbReference type="InterPro" id="IPR004358">
    <property type="entry name" value="Sig_transdc_His_kin-like_C"/>
</dbReference>
<dbReference type="InterPro" id="IPR036890">
    <property type="entry name" value="HATPase_C_sf"/>
</dbReference>
<dbReference type="AlphaFoldDB" id="A0AAE3LLU9"/>
<keyword evidence="13" id="KW-1185">Reference proteome</keyword>
<dbReference type="EC" id="2.7.13.3" evidence="2"/>
<dbReference type="Gene3D" id="3.30.450.20">
    <property type="entry name" value="PAS domain"/>
    <property type="match status" value="2"/>
</dbReference>
<gene>
    <name evidence="12" type="ORF">OEV98_01805</name>
</gene>
<sequence length="625" mass="72257">MNYSINVIELKDKINELEAENKRLEVELQFFQRIYNIAPEPMILLDRKKQFVGANVAACQFFQTDLDVLLTKTLYDYLYLNPVELIERQDNLIQEQGTLTDEWLIELNDGIVKHIEFYALSDILPNTDIFIIKDITSTKRLEWECSLHLEVFNKFFNQIIDGVIIFDENGKIINVNPAFSNSVGVSRDELVTLQLSTLVNENWTNEYEKFWNELVSTGSFLGEIQLNGERETKIFEMSASANVYNGLYLSILRDITDKREIELNLQKSEEKFRNVFHGSLDGMLLWKSETPLDIRNETESTPLPISIVDINVVGRKILNVYETNVQQQMMQITTEEKYGNQNFVHFIEQTLKYGDNQDIVDIQLQDQSIKSLEFYSKKDIIPGVNLTIFRDITYRLQMENQLRKSEMLNVVGELAAGIAHEIRNPMTSLKGFIQLLRSSIDGYEMYFNIIMAELDRIEVIVNEFLVLAKPQAIQYQDYNVVQIMEDTIDLLHAQALMDNIQFEKHFTEPMINCYCEPNQIKQVFINIVKNAIEVMGNGGTIKVSMDETVDDYLRISIHDQGQGIPEEKLHILGQPFYTTKEQGTGLGLMVSYKIMKEHGGRIDVESEIGKGTVFHILLPLKRKEE</sequence>
<evidence type="ECO:0000313" key="12">
    <source>
        <dbReference type="EMBL" id="MCU9612296.1"/>
    </source>
</evidence>
<evidence type="ECO:0000313" key="13">
    <source>
        <dbReference type="Proteomes" id="UP001209318"/>
    </source>
</evidence>
<dbReference type="PRINTS" id="PR00344">
    <property type="entry name" value="BCTRLSENSOR"/>
</dbReference>
<dbReference type="Pfam" id="PF13426">
    <property type="entry name" value="PAS_9"/>
    <property type="match status" value="1"/>
</dbReference>
<dbReference type="InterPro" id="IPR035965">
    <property type="entry name" value="PAS-like_dom_sf"/>
</dbReference>
<evidence type="ECO:0000256" key="5">
    <source>
        <dbReference type="ARBA" id="ARBA00022741"/>
    </source>
</evidence>
<dbReference type="GO" id="GO:0000155">
    <property type="term" value="F:phosphorelay sensor kinase activity"/>
    <property type="evidence" value="ECO:0007669"/>
    <property type="project" value="InterPro"/>
</dbReference>
<feature type="coiled-coil region" evidence="9">
    <location>
        <begin position="7"/>
        <end position="34"/>
    </location>
</feature>
<feature type="domain" description="PAS" evidence="11">
    <location>
        <begin position="148"/>
        <end position="191"/>
    </location>
</feature>
<keyword evidence="5" id="KW-0547">Nucleotide-binding</keyword>
<evidence type="ECO:0000259" key="10">
    <source>
        <dbReference type="PROSITE" id="PS50109"/>
    </source>
</evidence>
<keyword evidence="8" id="KW-0902">Two-component regulatory system</keyword>
<dbReference type="Gene3D" id="3.30.565.10">
    <property type="entry name" value="Histidine kinase-like ATPase, C-terminal domain"/>
    <property type="match status" value="1"/>
</dbReference>
<evidence type="ECO:0000256" key="1">
    <source>
        <dbReference type="ARBA" id="ARBA00000085"/>
    </source>
</evidence>
<dbReference type="SMART" id="SM00387">
    <property type="entry name" value="HATPase_c"/>
    <property type="match status" value="1"/>
</dbReference>
<evidence type="ECO:0000256" key="9">
    <source>
        <dbReference type="SAM" id="Coils"/>
    </source>
</evidence>
<dbReference type="Gene3D" id="1.10.287.130">
    <property type="match status" value="1"/>
</dbReference>
<dbReference type="CDD" id="cd00082">
    <property type="entry name" value="HisKA"/>
    <property type="match status" value="1"/>
</dbReference>
<keyword evidence="6" id="KW-0418">Kinase</keyword>
<dbReference type="InterPro" id="IPR000014">
    <property type="entry name" value="PAS"/>
</dbReference>
<comment type="caution">
    <text evidence="12">The sequence shown here is derived from an EMBL/GenBank/DDBJ whole genome shotgun (WGS) entry which is preliminary data.</text>
</comment>
<comment type="catalytic activity">
    <reaction evidence="1">
        <text>ATP + protein L-histidine = ADP + protein N-phospho-L-histidine.</text>
        <dbReference type="EC" id="2.7.13.3"/>
    </reaction>
</comment>
<evidence type="ECO:0000256" key="7">
    <source>
        <dbReference type="ARBA" id="ARBA00022840"/>
    </source>
</evidence>
<dbReference type="NCBIfam" id="TIGR00229">
    <property type="entry name" value="sensory_box"/>
    <property type="match status" value="1"/>
</dbReference>
<keyword evidence="7 12" id="KW-0067">ATP-binding</keyword>
<keyword evidence="3" id="KW-0597">Phosphoprotein</keyword>
<dbReference type="InterPro" id="IPR003661">
    <property type="entry name" value="HisK_dim/P_dom"/>
</dbReference>
<accession>A0AAE3LLU9</accession>
<keyword evidence="4" id="KW-0808">Transferase</keyword>
<dbReference type="PROSITE" id="PS50112">
    <property type="entry name" value="PAS"/>
    <property type="match status" value="1"/>
</dbReference>
<protein>
    <recommendedName>
        <fullName evidence="2">histidine kinase</fullName>
        <ecNumber evidence="2">2.7.13.3</ecNumber>
    </recommendedName>
</protein>
<feature type="domain" description="Histidine kinase" evidence="10">
    <location>
        <begin position="417"/>
        <end position="622"/>
    </location>
</feature>
<dbReference type="EMBL" id="JAOUSF010000001">
    <property type="protein sequence ID" value="MCU9612296.1"/>
    <property type="molecule type" value="Genomic_DNA"/>
</dbReference>
<reference evidence="12" key="1">
    <citation type="submission" date="2022-10" db="EMBL/GenBank/DDBJ databases">
        <title>Description of Fervidibacillus gen. nov. in the family Fervidibacillaceae fam. nov. with two species, Fervidibacillus albus sp. nov., and Fervidibacillus halotolerans sp. nov., isolated from tidal flat sediments.</title>
        <authorList>
            <person name="Kwon K.K."/>
            <person name="Yang S.-H."/>
        </authorList>
    </citation>
    <scope>NUCLEOTIDE SEQUENCE</scope>
    <source>
        <strain evidence="12">JCM 19140</strain>
    </source>
</reference>
<dbReference type="InterPro" id="IPR036097">
    <property type="entry name" value="HisK_dim/P_sf"/>
</dbReference>
<dbReference type="Proteomes" id="UP001209318">
    <property type="component" value="Unassembled WGS sequence"/>
</dbReference>
<proteinExistence type="predicted"/>
<dbReference type="SUPFAM" id="SSF47384">
    <property type="entry name" value="Homodimeric domain of signal transducing histidine kinase"/>
    <property type="match status" value="1"/>
</dbReference>
<dbReference type="SUPFAM" id="SSF55785">
    <property type="entry name" value="PYP-like sensor domain (PAS domain)"/>
    <property type="match status" value="2"/>
</dbReference>